<evidence type="ECO:0000256" key="1">
    <source>
        <dbReference type="SAM" id="MobiDB-lite"/>
    </source>
</evidence>
<feature type="signal peptide" evidence="2">
    <location>
        <begin position="1"/>
        <end position="23"/>
    </location>
</feature>
<keyword evidence="2" id="KW-0732">Signal</keyword>
<comment type="caution">
    <text evidence="3">The sequence shown here is derived from an EMBL/GenBank/DDBJ whole genome shotgun (WGS) entry which is preliminary data.</text>
</comment>
<organism evidence="3 4">
    <name type="scientific">Compostibacter hankyongensis</name>
    <dbReference type="NCBI Taxonomy" id="1007089"/>
    <lineage>
        <taxon>Bacteria</taxon>
        <taxon>Pseudomonadati</taxon>
        <taxon>Bacteroidota</taxon>
        <taxon>Chitinophagia</taxon>
        <taxon>Chitinophagales</taxon>
        <taxon>Chitinophagaceae</taxon>
        <taxon>Compostibacter</taxon>
    </lineage>
</organism>
<gene>
    <name evidence="3" type="ORF">GCM10023143_11570</name>
</gene>
<evidence type="ECO:0000313" key="3">
    <source>
        <dbReference type="EMBL" id="GAA4305968.1"/>
    </source>
</evidence>
<evidence type="ECO:0000313" key="4">
    <source>
        <dbReference type="Proteomes" id="UP001501207"/>
    </source>
</evidence>
<feature type="region of interest" description="Disordered" evidence="1">
    <location>
        <begin position="42"/>
        <end position="70"/>
    </location>
</feature>
<accession>A0ABP8FL01</accession>
<sequence length="70" mass="7447">MFMMKKIMLLVAFTAFVGATAFAQTGTQQAKKAKATTTQVAKKHHAKTHHKNAQKTAKKASKSDAAGSGK</sequence>
<proteinExistence type="predicted"/>
<name>A0ABP8FL01_9BACT</name>
<protein>
    <recommendedName>
        <fullName evidence="5">Acid shock protein</fullName>
    </recommendedName>
</protein>
<dbReference type="RefSeq" id="WP_344976893.1">
    <property type="nucleotide sequence ID" value="NZ_BAABFN010000002.1"/>
</dbReference>
<feature type="compositionally biased region" description="Basic residues" evidence="1">
    <location>
        <begin position="42"/>
        <end position="60"/>
    </location>
</feature>
<evidence type="ECO:0000256" key="2">
    <source>
        <dbReference type="SAM" id="SignalP"/>
    </source>
</evidence>
<feature type="chain" id="PRO_5047206682" description="Acid shock protein" evidence="2">
    <location>
        <begin position="24"/>
        <end position="70"/>
    </location>
</feature>
<reference evidence="4" key="1">
    <citation type="journal article" date="2019" name="Int. J. Syst. Evol. Microbiol.">
        <title>The Global Catalogue of Microorganisms (GCM) 10K type strain sequencing project: providing services to taxonomists for standard genome sequencing and annotation.</title>
        <authorList>
            <consortium name="The Broad Institute Genomics Platform"/>
            <consortium name="The Broad Institute Genome Sequencing Center for Infectious Disease"/>
            <person name="Wu L."/>
            <person name="Ma J."/>
        </authorList>
    </citation>
    <scope>NUCLEOTIDE SEQUENCE [LARGE SCALE GENOMIC DNA]</scope>
    <source>
        <strain evidence="4">JCM 17664</strain>
    </source>
</reference>
<dbReference type="EMBL" id="BAABFN010000002">
    <property type="protein sequence ID" value="GAA4305968.1"/>
    <property type="molecule type" value="Genomic_DNA"/>
</dbReference>
<keyword evidence="4" id="KW-1185">Reference proteome</keyword>
<dbReference type="Proteomes" id="UP001501207">
    <property type="component" value="Unassembled WGS sequence"/>
</dbReference>
<evidence type="ECO:0008006" key="5">
    <source>
        <dbReference type="Google" id="ProtNLM"/>
    </source>
</evidence>